<keyword evidence="12" id="KW-0449">Lipoprotein</keyword>
<comment type="caution">
    <text evidence="13">The sequence shown here is derived from an EMBL/GenBank/DDBJ whole genome shotgun (WGS) entry which is preliminary data.</text>
</comment>
<dbReference type="PIRSF" id="PIRSF006268">
    <property type="entry name" value="ApbE"/>
    <property type="match status" value="1"/>
</dbReference>
<gene>
    <name evidence="13" type="ORF">H8S44_06080</name>
</gene>
<dbReference type="InterPro" id="IPR003374">
    <property type="entry name" value="ApbE-like_sf"/>
</dbReference>
<evidence type="ECO:0000256" key="4">
    <source>
        <dbReference type="ARBA" id="ARBA00022679"/>
    </source>
</evidence>
<evidence type="ECO:0000256" key="5">
    <source>
        <dbReference type="ARBA" id="ARBA00022723"/>
    </source>
</evidence>
<name>A0A923RLL1_9FIRM</name>
<evidence type="ECO:0000256" key="2">
    <source>
        <dbReference type="ARBA" id="ARBA00016337"/>
    </source>
</evidence>
<proteinExistence type="inferred from homology"/>
<dbReference type="GO" id="GO:0005886">
    <property type="term" value="C:plasma membrane"/>
    <property type="evidence" value="ECO:0007669"/>
    <property type="project" value="UniProtKB-SubCell"/>
</dbReference>
<comment type="similarity">
    <text evidence="10 12">Belongs to the ApbE family.</text>
</comment>
<evidence type="ECO:0000313" key="14">
    <source>
        <dbReference type="Proteomes" id="UP000649345"/>
    </source>
</evidence>
<comment type="function">
    <text evidence="12">Flavin transferase that catalyzes the transfer of the FMN moiety of FAD and its covalent binding to the hydroxyl group of a threonine residue in a target flavoprotein.</text>
</comment>
<evidence type="ECO:0000256" key="1">
    <source>
        <dbReference type="ARBA" id="ARBA00011955"/>
    </source>
</evidence>
<keyword evidence="12" id="KW-0997">Cell inner membrane</keyword>
<dbReference type="EMBL" id="JACOOR010000003">
    <property type="protein sequence ID" value="MBC5659334.1"/>
    <property type="molecule type" value="Genomic_DNA"/>
</dbReference>
<keyword evidence="12" id="KW-1003">Cell membrane</keyword>
<evidence type="ECO:0000256" key="3">
    <source>
        <dbReference type="ARBA" id="ARBA00022630"/>
    </source>
</evidence>
<dbReference type="GO" id="GO:0016740">
    <property type="term" value="F:transferase activity"/>
    <property type="evidence" value="ECO:0007669"/>
    <property type="project" value="UniProtKB-UniRule"/>
</dbReference>
<keyword evidence="4 10" id="KW-0808">Transferase</keyword>
<accession>A0A923RLL1</accession>
<dbReference type="AlphaFoldDB" id="A0A923RLL1"/>
<feature type="binding site" evidence="11">
    <location>
        <position position="170"/>
    </location>
    <ligand>
        <name>Mg(2+)</name>
        <dbReference type="ChEBI" id="CHEBI:18420"/>
    </ligand>
</feature>
<protein>
    <recommendedName>
        <fullName evidence="2 10">FAD:protein FMN transferase</fullName>
        <ecNumber evidence="1 10">2.7.1.180</ecNumber>
    </recommendedName>
    <alternativeName>
        <fullName evidence="8 10">Flavin transferase</fullName>
    </alternativeName>
</protein>
<evidence type="ECO:0000256" key="12">
    <source>
        <dbReference type="RuleBase" id="RU363002"/>
    </source>
</evidence>
<feature type="binding site" evidence="11">
    <location>
        <position position="292"/>
    </location>
    <ligand>
        <name>Mg(2+)</name>
        <dbReference type="ChEBI" id="CHEBI:18420"/>
    </ligand>
</feature>
<dbReference type="InterPro" id="IPR024932">
    <property type="entry name" value="ApbE"/>
</dbReference>
<evidence type="ECO:0000313" key="13">
    <source>
        <dbReference type="EMBL" id="MBC5659334.1"/>
    </source>
</evidence>
<dbReference type="EC" id="2.7.1.180" evidence="1 10"/>
<evidence type="ECO:0000256" key="9">
    <source>
        <dbReference type="ARBA" id="ARBA00048540"/>
    </source>
</evidence>
<dbReference type="PANTHER" id="PTHR30040">
    <property type="entry name" value="THIAMINE BIOSYNTHESIS LIPOPROTEIN APBE"/>
    <property type="match status" value="1"/>
</dbReference>
<feature type="binding site" evidence="11">
    <location>
        <position position="296"/>
    </location>
    <ligand>
        <name>Mg(2+)</name>
        <dbReference type="ChEBI" id="CHEBI:18420"/>
    </ligand>
</feature>
<dbReference type="PANTHER" id="PTHR30040:SF2">
    <property type="entry name" value="FAD:PROTEIN FMN TRANSFERASE"/>
    <property type="match status" value="1"/>
</dbReference>
<dbReference type="PROSITE" id="PS51257">
    <property type="entry name" value="PROKAR_LIPOPROTEIN"/>
    <property type="match status" value="1"/>
</dbReference>
<evidence type="ECO:0000256" key="10">
    <source>
        <dbReference type="PIRNR" id="PIRNR006268"/>
    </source>
</evidence>
<dbReference type="GO" id="GO:0046872">
    <property type="term" value="F:metal ion binding"/>
    <property type="evidence" value="ECO:0007669"/>
    <property type="project" value="UniProtKB-UniRule"/>
</dbReference>
<evidence type="ECO:0000256" key="11">
    <source>
        <dbReference type="PIRSR" id="PIRSR006268-2"/>
    </source>
</evidence>
<dbReference type="SUPFAM" id="SSF143631">
    <property type="entry name" value="ApbE-like"/>
    <property type="match status" value="1"/>
</dbReference>
<organism evidence="13 14">
    <name type="scientific">Anaerosacchariphilus hominis</name>
    <dbReference type="NCBI Taxonomy" id="2763017"/>
    <lineage>
        <taxon>Bacteria</taxon>
        <taxon>Bacillati</taxon>
        <taxon>Bacillota</taxon>
        <taxon>Clostridia</taxon>
        <taxon>Lachnospirales</taxon>
        <taxon>Lachnospiraceae</taxon>
        <taxon>Anaerosacchariphilus</taxon>
    </lineage>
</organism>
<comment type="subcellular location">
    <subcellularLocation>
        <location evidence="12">Cell inner membrane</location>
        <topology evidence="12">Lipid-anchor</topology>
        <orientation evidence="12">Periplasmic side</orientation>
    </subcellularLocation>
</comment>
<comment type="catalytic activity">
    <reaction evidence="9 10 12">
        <text>L-threonyl-[protein] + FAD = FMN-L-threonyl-[protein] + AMP + H(+)</text>
        <dbReference type="Rhea" id="RHEA:36847"/>
        <dbReference type="Rhea" id="RHEA-COMP:11060"/>
        <dbReference type="Rhea" id="RHEA-COMP:11061"/>
        <dbReference type="ChEBI" id="CHEBI:15378"/>
        <dbReference type="ChEBI" id="CHEBI:30013"/>
        <dbReference type="ChEBI" id="CHEBI:57692"/>
        <dbReference type="ChEBI" id="CHEBI:74257"/>
        <dbReference type="ChEBI" id="CHEBI:456215"/>
        <dbReference type="EC" id="2.7.1.180"/>
    </reaction>
</comment>
<reference evidence="13" key="1">
    <citation type="submission" date="2020-08" db="EMBL/GenBank/DDBJ databases">
        <title>Genome public.</title>
        <authorList>
            <person name="Liu C."/>
            <person name="Sun Q."/>
        </authorList>
    </citation>
    <scope>NUCLEOTIDE SEQUENCE</scope>
    <source>
        <strain evidence="13">NSJ-68</strain>
    </source>
</reference>
<sequence>MKRIMSVILGVLILMITAGCILQYRKGEGETSCTKELFAMDTVMSFTAYGSKAEEAVDAAMKEIERLDALLSTGKESSEISQLNAAGSFLVSEDTKMLLKAAETVYGSTDGSFDVTIYPLMQLWGFPTGDYHVPTEAELSEVLPLVNASRIRLEGSRVTLGEGQRIDLGGIAKGYASERVMEIYREYGVTSGMVSLGGNIQTLGAKPDGTAWKIGIRDPETEKEGNSGSGAGGILLALPVENQAVITSGGYERYFEENGETYIHILDPRTGYPADSGLLSVTVVSENGMLADALSTSLYIMGAEKAAEYWRAHGSDSGNAFELILVDTFGKVYATEGLRDKIEMQDTERQVKILER</sequence>
<dbReference type="RefSeq" id="WP_186871698.1">
    <property type="nucleotide sequence ID" value="NZ_JACOOR010000003.1"/>
</dbReference>
<comment type="cofactor">
    <cofactor evidence="11">
        <name>Mg(2+)</name>
        <dbReference type="ChEBI" id="CHEBI:18420"/>
    </cofactor>
    <cofactor evidence="11">
        <name>Mn(2+)</name>
        <dbReference type="ChEBI" id="CHEBI:29035"/>
    </cofactor>
    <text evidence="11">Magnesium. Can also use manganese.</text>
</comment>
<keyword evidence="3 10" id="KW-0285">Flavoprotein</keyword>
<keyword evidence="5 10" id="KW-0479">Metal-binding</keyword>
<keyword evidence="7 10" id="KW-0460">Magnesium</keyword>
<dbReference type="Proteomes" id="UP000649345">
    <property type="component" value="Unassembled WGS sequence"/>
</dbReference>
<dbReference type="Gene3D" id="3.10.520.10">
    <property type="entry name" value="ApbE-like domains"/>
    <property type="match status" value="1"/>
</dbReference>
<evidence type="ECO:0000256" key="8">
    <source>
        <dbReference type="ARBA" id="ARBA00031306"/>
    </source>
</evidence>
<keyword evidence="12" id="KW-0472">Membrane</keyword>
<evidence type="ECO:0000256" key="6">
    <source>
        <dbReference type="ARBA" id="ARBA00022827"/>
    </source>
</evidence>
<keyword evidence="6 10" id="KW-0274">FAD</keyword>
<keyword evidence="14" id="KW-1185">Reference proteome</keyword>
<evidence type="ECO:0000256" key="7">
    <source>
        <dbReference type="ARBA" id="ARBA00022842"/>
    </source>
</evidence>
<dbReference type="Pfam" id="PF02424">
    <property type="entry name" value="ApbE"/>
    <property type="match status" value="1"/>
</dbReference>